<evidence type="ECO:0000313" key="3">
    <source>
        <dbReference type="Proteomes" id="UP001164714"/>
    </source>
</evidence>
<sequence length="42" mass="4553">MAAGDPDLTAVPEILKNTPPEDPNTTVEEGRRMLEGEQNTSK</sequence>
<evidence type="ECO:0000256" key="1">
    <source>
        <dbReference type="SAM" id="MobiDB-lite"/>
    </source>
</evidence>
<dbReference type="AlphaFoldDB" id="A0AA47GAW1"/>
<organism evidence="2 3">
    <name type="scientific">Aerococcus urinaeequi</name>
    <dbReference type="NCBI Taxonomy" id="51665"/>
    <lineage>
        <taxon>Bacteria</taxon>
        <taxon>Bacillati</taxon>
        <taxon>Bacillota</taxon>
        <taxon>Bacilli</taxon>
        <taxon>Lactobacillales</taxon>
        <taxon>Aerococcaceae</taxon>
        <taxon>Aerococcus</taxon>
    </lineage>
</organism>
<dbReference type="EMBL" id="CP114064">
    <property type="protein sequence ID" value="WAT25578.1"/>
    <property type="molecule type" value="Genomic_DNA"/>
</dbReference>
<name>A0AA47GAW1_9LACT</name>
<feature type="region of interest" description="Disordered" evidence="1">
    <location>
        <begin position="1"/>
        <end position="42"/>
    </location>
</feature>
<proteinExistence type="predicted"/>
<dbReference type="Proteomes" id="UP001164714">
    <property type="component" value="Plasmid unnamed"/>
</dbReference>
<gene>
    <name evidence="2" type="ORF">OZ415_10110</name>
</gene>
<evidence type="ECO:0000313" key="2">
    <source>
        <dbReference type="EMBL" id="WAT25578.1"/>
    </source>
</evidence>
<protein>
    <submittedName>
        <fullName evidence="2">Uncharacterized protein</fullName>
    </submittedName>
</protein>
<accession>A0AA47GAW1</accession>
<geneLocation type="plasmid" evidence="2 3">
    <name>unnamed</name>
</geneLocation>
<keyword evidence="2" id="KW-0614">Plasmid</keyword>
<reference evidence="2" key="1">
    <citation type="submission" date="2022-12" db="EMBL/GenBank/DDBJ databases">
        <title>Whole genome sequence analysis of a duck derived balloon bacteium Aerococcus urinaeequi henan2020.</title>
        <authorList>
            <person name="Zhang H."/>
            <person name="Qiao H.X."/>
            <person name="Bian C.Z."/>
            <person name="Shu J.C."/>
        </authorList>
    </citation>
    <scope>NUCLEOTIDE SEQUENCE</scope>
    <source>
        <strain evidence="2">2020-HN-1</strain>
        <plasmid evidence="2">unnamed</plasmid>
    </source>
</reference>